<proteinExistence type="predicted"/>
<evidence type="ECO:0000313" key="1">
    <source>
        <dbReference type="EMBL" id="QDV20526.1"/>
    </source>
</evidence>
<name>A0A518FWA5_9PLAN</name>
<dbReference type="Proteomes" id="UP000320839">
    <property type="component" value="Chromosome"/>
</dbReference>
<evidence type="ECO:0000313" key="2">
    <source>
        <dbReference type="Proteomes" id="UP000320839"/>
    </source>
</evidence>
<sequence>MEINLENVQFPSEYIDLIRKYYPEVGPHLQYLVAGLPDKGTSRVVLNLTVKNQRNLMAKLGKDLIKCLMYNTRHSETGFANREIGHEACDKIKFINFQEWMKQVFLSLSSTYPHEEVWHAYLNLIDSEATPPSE</sequence>
<reference evidence="1 2" key="1">
    <citation type="submission" date="2019-02" db="EMBL/GenBank/DDBJ databases">
        <title>Deep-cultivation of Planctomycetes and their phenomic and genomic characterization uncovers novel biology.</title>
        <authorList>
            <person name="Wiegand S."/>
            <person name="Jogler M."/>
            <person name="Boedeker C."/>
            <person name="Pinto D."/>
            <person name="Vollmers J."/>
            <person name="Rivas-Marin E."/>
            <person name="Kohn T."/>
            <person name="Peeters S.H."/>
            <person name="Heuer A."/>
            <person name="Rast P."/>
            <person name="Oberbeckmann S."/>
            <person name="Bunk B."/>
            <person name="Jeske O."/>
            <person name="Meyerdierks A."/>
            <person name="Storesund J.E."/>
            <person name="Kallscheuer N."/>
            <person name="Luecker S."/>
            <person name="Lage O.M."/>
            <person name="Pohl T."/>
            <person name="Merkel B.J."/>
            <person name="Hornburger P."/>
            <person name="Mueller R.-W."/>
            <person name="Bruemmer F."/>
            <person name="Labrenz M."/>
            <person name="Spormann A.M."/>
            <person name="Op den Camp H."/>
            <person name="Overmann J."/>
            <person name="Amann R."/>
            <person name="Jetten M.S.M."/>
            <person name="Mascher T."/>
            <person name="Medema M.H."/>
            <person name="Devos D.P."/>
            <person name="Kaster A.-K."/>
            <person name="Ovreas L."/>
            <person name="Rohde M."/>
            <person name="Galperin M.Y."/>
            <person name="Jogler C."/>
        </authorList>
    </citation>
    <scope>NUCLEOTIDE SEQUENCE [LARGE SCALE GENOMIC DNA]</scope>
    <source>
        <strain evidence="1 2">Pan153</strain>
    </source>
</reference>
<dbReference type="AlphaFoldDB" id="A0A518FWA5"/>
<dbReference type="RefSeq" id="WP_145458762.1">
    <property type="nucleotide sequence ID" value="NZ_CP036317.1"/>
</dbReference>
<dbReference type="EMBL" id="CP036317">
    <property type="protein sequence ID" value="QDV20526.1"/>
    <property type="molecule type" value="Genomic_DNA"/>
</dbReference>
<protein>
    <submittedName>
        <fullName evidence="1">Uncharacterized protein</fullName>
    </submittedName>
</protein>
<gene>
    <name evidence="1" type="ORF">Pan153_52010</name>
</gene>
<organism evidence="1 2">
    <name type="scientific">Gimesia panareensis</name>
    <dbReference type="NCBI Taxonomy" id="2527978"/>
    <lineage>
        <taxon>Bacteria</taxon>
        <taxon>Pseudomonadati</taxon>
        <taxon>Planctomycetota</taxon>
        <taxon>Planctomycetia</taxon>
        <taxon>Planctomycetales</taxon>
        <taxon>Planctomycetaceae</taxon>
        <taxon>Gimesia</taxon>
    </lineage>
</organism>
<accession>A0A518FWA5</accession>